<name>A0ABP8S390_9PSEU</name>
<gene>
    <name evidence="2" type="ORF">GCM10023175_64150</name>
</gene>
<dbReference type="RefSeq" id="WP_345426719.1">
    <property type="nucleotide sequence ID" value="NZ_BAABGT010000109.1"/>
</dbReference>
<accession>A0ABP8S390</accession>
<evidence type="ECO:0000313" key="2">
    <source>
        <dbReference type="EMBL" id="GAA4558273.1"/>
    </source>
</evidence>
<evidence type="ECO:0008006" key="4">
    <source>
        <dbReference type="Google" id="ProtNLM"/>
    </source>
</evidence>
<organism evidence="2 3">
    <name type="scientific">Pseudonocardia xishanensis</name>
    <dbReference type="NCBI Taxonomy" id="630995"/>
    <lineage>
        <taxon>Bacteria</taxon>
        <taxon>Bacillati</taxon>
        <taxon>Actinomycetota</taxon>
        <taxon>Actinomycetes</taxon>
        <taxon>Pseudonocardiales</taxon>
        <taxon>Pseudonocardiaceae</taxon>
        <taxon>Pseudonocardia</taxon>
    </lineage>
</organism>
<feature type="signal peptide" evidence="1">
    <location>
        <begin position="1"/>
        <end position="29"/>
    </location>
</feature>
<protein>
    <recommendedName>
        <fullName evidence="4">Copper(I)-binding protein</fullName>
    </recommendedName>
</protein>
<feature type="chain" id="PRO_5046572785" description="Copper(I)-binding protein" evidence="1">
    <location>
        <begin position="30"/>
        <end position="180"/>
    </location>
</feature>
<proteinExistence type="predicted"/>
<comment type="caution">
    <text evidence="2">The sequence shown here is derived from an EMBL/GenBank/DDBJ whole genome shotgun (WGS) entry which is preliminary data.</text>
</comment>
<sequence length="180" mass="18112">MPTINARAGCAALLAVVLALAGCATSVPATTVPTTQSALPTSSDETATLTPVAIRPLSPQVHPVLGADGRIHLAYELQIINVTGGRVVLGSVSVLGDGDAVITTVQRADLLLRPAGGATGDGLGPGQAGDLFLDATLPADATPPQALRHTVALTMPDGAAKNLTFTGVQRGTVRVEVVIR</sequence>
<reference evidence="3" key="1">
    <citation type="journal article" date="2019" name="Int. J. Syst. Evol. Microbiol.">
        <title>The Global Catalogue of Microorganisms (GCM) 10K type strain sequencing project: providing services to taxonomists for standard genome sequencing and annotation.</title>
        <authorList>
            <consortium name="The Broad Institute Genomics Platform"/>
            <consortium name="The Broad Institute Genome Sequencing Center for Infectious Disease"/>
            <person name="Wu L."/>
            <person name="Ma J."/>
        </authorList>
    </citation>
    <scope>NUCLEOTIDE SEQUENCE [LARGE SCALE GENOMIC DNA]</scope>
    <source>
        <strain evidence="3">JCM 17906</strain>
    </source>
</reference>
<dbReference type="EMBL" id="BAABGT010000109">
    <property type="protein sequence ID" value="GAA4558273.1"/>
    <property type="molecule type" value="Genomic_DNA"/>
</dbReference>
<dbReference type="PROSITE" id="PS51257">
    <property type="entry name" value="PROKAR_LIPOPROTEIN"/>
    <property type="match status" value="1"/>
</dbReference>
<evidence type="ECO:0000256" key="1">
    <source>
        <dbReference type="SAM" id="SignalP"/>
    </source>
</evidence>
<evidence type="ECO:0000313" key="3">
    <source>
        <dbReference type="Proteomes" id="UP001501598"/>
    </source>
</evidence>
<keyword evidence="1" id="KW-0732">Signal</keyword>
<dbReference type="Proteomes" id="UP001501598">
    <property type="component" value="Unassembled WGS sequence"/>
</dbReference>
<keyword evidence="3" id="KW-1185">Reference proteome</keyword>